<keyword evidence="5" id="KW-1185">Reference proteome</keyword>
<keyword evidence="1" id="KW-0812">Transmembrane</keyword>
<evidence type="ECO:0000313" key="3">
    <source>
        <dbReference type="EMBL" id="MBB3902043.1"/>
    </source>
</evidence>
<keyword evidence="1" id="KW-0472">Membrane</keyword>
<protein>
    <submittedName>
        <fullName evidence="3">Uncharacterized protein</fullName>
    </submittedName>
</protein>
<reference evidence="2" key="4">
    <citation type="submission" date="2023-01" db="EMBL/GenBank/DDBJ databases">
        <title>Draft genome sequence of Methylobacterium brachythecii strain NBRC 107710.</title>
        <authorList>
            <person name="Sun Q."/>
            <person name="Mori K."/>
        </authorList>
    </citation>
    <scope>NUCLEOTIDE SEQUENCE</scope>
    <source>
        <strain evidence="2">NBRC 107710</strain>
    </source>
</reference>
<evidence type="ECO:0000256" key="1">
    <source>
        <dbReference type="SAM" id="Phobius"/>
    </source>
</evidence>
<dbReference type="AlphaFoldDB" id="A0A7W6F675"/>
<evidence type="ECO:0000313" key="4">
    <source>
        <dbReference type="Proteomes" id="UP000517759"/>
    </source>
</evidence>
<evidence type="ECO:0000313" key="5">
    <source>
        <dbReference type="Proteomes" id="UP001156881"/>
    </source>
</evidence>
<dbReference type="EMBL" id="JACIDN010000002">
    <property type="protein sequence ID" value="MBB3902043.1"/>
    <property type="molecule type" value="Genomic_DNA"/>
</dbReference>
<reference evidence="5" key="2">
    <citation type="journal article" date="2019" name="Int. J. Syst. Evol. Microbiol.">
        <title>The Global Catalogue of Microorganisms (GCM) 10K type strain sequencing project: providing services to taxonomists for standard genome sequencing and annotation.</title>
        <authorList>
            <consortium name="The Broad Institute Genomics Platform"/>
            <consortium name="The Broad Institute Genome Sequencing Center for Infectious Disease"/>
            <person name="Wu L."/>
            <person name="Ma J."/>
        </authorList>
    </citation>
    <scope>NUCLEOTIDE SEQUENCE [LARGE SCALE GENOMIC DNA]</scope>
    <source>
        <strain evidence="5">NBRC 107710</strain>
    </source>
</reference>
<name>A0A7W6F675_9HYPH</name>
<dbReference type="EMBL" id="BSPG01000043">
    <property type="protein sequence ID" value="GLS46499.1"/>
    <property type="molecule type" value="Genomic_DNA"/>
</dbReference>
<comment type="caution">
    <text evidence="3">The sequence shown here is derived from an EMBL/GenBank/DDBJ whole genome shotgun (WGS) entry which is preliminary data.</text>
</comment>
<organism evidence="3 4">
    <name type="scientific">Methylobacterium brachythecii</name>
    <dbReference type="NCBI Taxonomy" id="1176177"/>
    <lineage>
        <taxon>Bacteria</taxon>
        <taxon>Pseudomonadati</taxon>
        <taxon>Pseudomonadota</taxon>
        <taxon>Alphaproteobacteria</taxon>
        <taxon>Hyphomicrobiales</taxon>
        <taxon>Methylobacteriaceae</taxon>
        <taxon>Methylobacterium</taxon>
    </lineage>
</organism>
<sequence>MDVATAKTLVSLALLICIAIFSYVSFEMFITQMVKDLRASWAQRAAAAEAVQTEK</sequence>
<dbReference type="Proteomes" id="UP000517759">
    <property type="component" value="Unassembled WGS sequence"/>
</dbReference>
<reference evidence="2" key="1">
    <citation type="journal article" date="2014" name="Int. J. Syst. Evol. Microbiol.">
        <title>Complete genome of a new Firmicutes species belonging to the dominant human colonic microbiota ('Ruminococcus bicirculans') reveals two chromosomes and a selective capacity to utilize plant glucans.</title>
        <authorList>
            <consortium name="NISC Comparative Sequencing Program"/>
            <person name="Wegmann U."/>
            <person name="Louis P."/>
            <person name="Goesmann A."/>
            <person name="Henrissat B."/>
            <person name="Duncan S.H."/>
            <person name="Flint H.J."/>
        </authorList>
    </citation>
    <scope>NUCLEOTIDE SEQUENCE</scope>
    <source>
        <strain evidence="2">NBRC 107710</strain>
    </source>
</reference>
<feature type="transmembrane region" description="Helical" evidence="1">
    <location>
        <begin position="12"/>
        <end position="30"/>
    </location>
</feature>
<gene>
    <name evidence="2" type="ORF">GCM10007884_44930</name>
    <name evidence="3" type="ORF">GGR33_001529</name>
</gene>
<keyword evidence="1" id="KW-1133">Transmembrane helix</keyword>
<evidence type="ECO:0000313" key="2">
    <source>
        <dbReference type="EMBL" id="GLS46499.1"/>
    </source>
</evidence>
<dbReference type="Proteomes" id="UP001156881">
    <property type="component" value="Unassembled WGS sequence"/>
</dbReference>
<reference evidence="3 4" key="3">
    <citation type="submission" date="2020-08" db="EMBL/GenBank/DDBJ databases">
        <title>Genomic Encyclopedia of Type Strains, Phase IV (KMG-IV): sequencing the most valuable type-strain genomes for metagenomic binning, comparative biology and taxonomic classification.</title>
        <authorList>
            <person name="Goeker M."/>
        </authorList>
    </citation>
    <scope>NUCLEOTIDE SEQUENCE [LARGE SCALE GENOMIC DNA]</scope>
    <source>
        <strain evidence="3 4">DSM 24105</strain>
    </source>
</reference>
<proteinExistence type="predicted"/>
<dbReference type="RefSeq" id="WP_183503448.1">
    <property type="nucleotide sequence ID" value="NZ_BSPG01000043.1"/>
</dbReference>
<accession>A0A7W6F675</accession>